<gene>
    <name evidence="1" type="ORF">RIF29_31763</name>
</gene>
<accession>A0AAN9EPN1</accession>
<proteinExistence type="predicted"/>
<evidence type="ECO:0000313" key="2">
    <source>
        <dbReference type="Proteomes" id="UP001372338"/>
    </source>
</evidence>
<comment type="caution">
    <text evidence="1">The sequence shown here is derived from an EMBL/GenBank/DDBJ whole genome shotgun (WGS) entry which is preliminary data.</text>
</comment>
<dbReference type="AlphaFoldDB" id="A0AAN9EPN1"/>
<dbReference type="Proteomes" id="UP001372338">
    <property type="component" value="Unassembled WGS sequence"/>
</dbReference>
<dbReference type="EMBL" id="JAYWIO010000006">
    <property type="protein sequence ID" value="KAK7257643.1"/>
    <property type="molecule type" value="Genomic_DNA"/>
</dbReference>
<keyword evidence="2" id="KW-1185">Reference proteome</keyword>
<organism evidence="1 2">
    <name type="scientific">Crotalaria pallida</name>
    <name type="common">Smooth rattlebox</name>
    <name type="synonym">Crotalaria striata</name>
    <dbReference type="NCBI Taxonomy" id="3830"/>
    <lineage>
        <taxon>Eukaryota</taxon>
        <taxon>Viridiplantae</taxon>
        <taxon>Streptophyta</taxon>
        <taxon>Embryophyta</taxon>
        <taxon>Tracheophyta</taxon>
        <taxon>Spermatophyta</taxon>
        <taxon>Magnoliopsida</taxon>
        <taxon>eudicotyledons</taxon>
        <taxon>Gunneridae</taxon>
        <taxon>Pentapetalae</taxon>
        <taxon>rosids</taxon>
        <taxon>fabids</taxon>
        <taxon>Fabales</taxon>
        <taxon>Fabaceae</taxon>
        <taxon>Papilionoideae</taxon>
        <taxon>50 kb inversion clade</taxon>
        <taxon>genistoids sensu lato</taxon>
        <taxon>core genistoids</taxon>
        <taxon>Crotalarieae</taxon>
        <taxon>Crotalaria</taxon>
    </lineage>
</organism>
<reference evidence="1 2" key="1">
    <citation type="submission" date="2024-01" db="EMBL/GenBank/DDBJ databases">
        <title>The genomes of 5 underutilized Papilionoideae crops provide insights into root nodulation and disease resistanc.</title>
        <authorList>
            <person name="Yuan L."/>
        </authorList>
    </citation>
    <scope>NUCLEOTIDE SEQUENCE [LARGE SCALE GENOMIC DNA]</scope>
    <source>
        <strain evidence="1">ZHUSHIDOU_FW_LH</strain>
        <tissue evidence="1">Leaf</tissue>
    </source>
</reference>
<protein>
    <submittedName>
        <fullName evidence="1">Uncharacterized protein</fullName>
    </submittedName>
</protein>
<sequence length="178" mass="19226">MENQNLSENQSLSEFIQYSLSTDPILEHTNSDNNNIAVDVMGVARANNSVEVKKRTRKRTKKCDANGDNMSAQSLISNGRPRGSRQQRILASVGSASSVIINQPGACGGNMKYELVIGTFKQKIKRKNRRLSSGSSNASSVPNDNDIAATITNGVPNDLFPEDLFMHSASLIEVGLGS</sequence>
<name>A0AAN9EPN1_CROPI</name>
<evidence type="ECO:0000313" key="1">
    <source>
        <dbReference type="EMBL" id="KAK7257643.1"/>
    </source>
</evidence>